<dbReference type="OrthoDB" id="9785734at2"/>
<evidence type="ECO:0000256" key="1">
    <source>
        <dbReference type="ARBA" id="ARBA00001966"/>
    </source>
</evidence>
<dbReference type="Proteomes" id="UP000078225">
    <property type="component" value="Unassembled WGS sequence"/>
</dbReference>
<evidence type="ECO:0000256" key="4">
    <source>
        <dbReference type="ARBA" id="ARBA00006804"/>
    </source>
</evidence>
<dbReference type="PROSITE" id="PS01305">
    <property type="entry name" value="MOAA_NIFB_PQQE"/>
    <property type="match status" value="1"/>
</dbReference>
<dbReference type="NCBIfam" id="TIGR01290">
    <property type="entry name" value="nifB"/>
    <property type="match status" value="1"/>
</dbReference>
<protein>
    <recommendedName>
        <fullName evidence="5">FeMo cofactor biosynthesis protein NifB</fullName>
    </recommendedName>
    <alternativeName>
        <fullName evidence="14">Nitrogenase cofactor maturase NifB</fullName>
    </alternativeName>
    <alternativeName>
        <fullName evidence="13">Radical SAM assemblase NifB</fullName>
    </alternativeName>
</protein>
<feature type="domain" description="Radical SAM core" evidence="15">
    <location>
        <begin position="40"/>
        <end position="286"/>
    </location>
</feature>
<comment type="caution">
    <text evidence="16">The sequence shown here is derived from an EMBL/GenBank/DDBJ whole genome shotgun (WGS) entry which is preliminary data.</text>
</comment>
<evidence type="ECO:0000256" key="11">
    <source>
        <dbReference type="ARBA" id="ARBA00023231"/>
    </source>
</evidence>
<keyword evidence="9" id="KW-0408">Iron</keyword>
<evidence type="ECO:0000256" key="14">
    <source>
        <dbReference type="ARBA" id="ARBA00032102"/>
    </source>
</evidence>
<dbReference type="GO" id="GO:0051539">
    <property type="term" value="F:4 iron, 4 sulfur cluster binding"/>
    <property type="evidence" value="ECO:0007669"/>
    <property type="project" value="UniProtKB-KW"/>
</dbReference>
<keyword evidence="17" id="KW-1185">Reference proteome</keyword>
<dbReference type="AlphaFoldDB" id="A0A1B7KY59"/>
<keyword evidence="11" id="KW-0535">Nitrogen fixation</keyword>
<dbReference type="PANTHER" id="PTHR43787:SF13">
    <property type="entry name" value="FEMO COFACTOR BIOSYNTHESIS PROTEIN NIFB"/>
    <property type="match status" value="1"/>
</dbReference>
<dbReference type="InterPro" id="IPR034165">
    <property type="entry name" value="NifB_C"/>
</dbReference>
<gene>
    <name evidence="16" type="ORF">A9B99_17325</name>
</gene>
<dbReference type="RefSeq" id="WP_064601324.1">
    <property type="nucleotide sequence ID" value="NZ_CP134782.1"/>
</dbReference>
<dbReference type="CDD" id="cd00852">
    <property type="entry name" value="NifB"/>
    <property type="match status" value="1"/>
</dbReference>
<evidence type="ECO:0000313" key="16">
    <source>
        <dbReference type="EMBL" id="OAT74947.1"/>
    </source>
</evidence>
<name>A0A1B7KY59_9ENTR</name>
<dbReference type="SFLD" id="SFLDG01067">
    <property type="entry name" value="SPASM/twitch_domain_containing"/>
    <property type="match status" value="1"/>
</dbReference>
<evidence type="ECO:0000256" key="10">
    <source>
        <dbReference type="ARBA" id="ARBA00023014"/>
    </source>
</evidence>
<evidence type="ECO:0000256" key="5">
    <source>
        <dbReference type="ARBA" id="ARBA00021702"/>
    </source>
</evidence>
<evidence type="ECO:0000313" key="17">
    <source>
        <dbReference type="Proteomes" id="UP000078225"/>
    </source>
</evidence>
<dbReference type="SUPFAM" id="SSF102114">
    <property type="entry name" value="Radical SAM enzymes"/>
    <property type="match status" value="1"/>
</dbReference>
<sequence>MAPCPSSQTARSCRTDNSAQFTALQASKVAHHPCYSSSAHHQYARMHLAVAPACNLQCNYCNRKYDCSNESRPGVVSQVLTPEQAVARAVAVASVMPQLSVVGIAGPGDPLANIGRTFSTLALLREQLPDVKQCLSTNGLMLPSVTDRIIASGVDHVTVTVNAIDPDISAQIYAWLWVDGERYSGREAGEILLARQEEGVRKLTEKGILVKINSVLIPGINDRHLARVSEAVRGWGALLHNVMPLIARPEHGTVFGLNGQPEPDSAMVDAVRAECSPMMPQMAHCKQCRADAIGMLGEDRSQSLPLAEMEKQARPGPDQVHKRAAIQARIATRGASDDPSACLVAVTSSRGDVIDCHFGHAQRVQIYSLSEAGVVLVNERFMPQYCKGPDSCEAEGESTQAPEARMAAILALLGDVKAVFSARIGYGPWVKLEQQGIQPCIEGAWQNVTDVLSRWWEARCQAGNLLDEQGAA</sequence>
<accession>A0A1B7KY59</accession>
<dbReference type="Gene3D" id="3.20.20.70">
    <property type="entry name" value="Aldolase class I"/>
    <property type="match status" value="1"/>
</dbReference>
<evidence type="ECO:0000256" key="6">
    <source>
        <dbReference type="ARBA" id="ARBA00022485"/>
    </source>
</evidence>
<dbReference type="CDD" id="cd01335">
    <property type="entry name" value="Radical_SAM"/>
    <property type="match status" value="1"/>
</dbReference>
<keyword evidence="8" id="KW-0479">Metal-binding</keyword>
<dbReference type="InterPro" id="IPR003731">
    <property type="entry name" value="Di-Nase_FeMo-co_biosynth"/>
</dbReference>
<dbReference type="SFLD" id="SFLDG01068">
    <property type="entry name" value="FeMo_cofactor_biosynthesis_pro"/>
    <property type="match status" value="1"/>
</dbReference>
<dbReference type="STRING" id="1691903.A9B99_17325"/>
<proteinExistence type="inferred from homology"/>
<dbReference type="GO" id="GO:0016829">
    <property type="term" value="F:lyase activity"/>
    <property type="evidence" value="ECO:0007669"/>
    <property type="project" value="UniProtKB-KW"/>
</dbReference>
<dbReference type="InterPro" id="IPR036105">
    <property type="entry name" value="DiNase_FeMo-co_biosyn_sf"/>
</dbReference>
<keyword evidence="7" id="KW-0949">S-adenosyl-L-methionine</keyword>
<dbReference type="SFLD" id="SFLDS00029">
    <property type="entry name" value="Radical_SAM"/>
    <property type="match status" value="1"/>
</dbReference>
<keyword evidence="10" id="KW-0411">Iron-sulfur</keyword>
<organism evidence="16 17">
    <name type="scientific">Mangrovibacter phragmitis</name>
    <dbReference type="NCBI Taxonomy" id="1691903"/>
    <lineage>
        <taxon>Bacteria</taxon>
        <taxon>Pseudomonadati</taxon>
        <taxon>Pseudomonadota</taxon>
        <taxon>Gammaproteobacteria</taxon>
        <taxon>Enterobacterales</taxon>
        <taxon>Enterobacteriaceae</taxon>
        <taxon>Mangrovibacter</taxon>
    </lineage>
</organism>
<dbReference type="SFLD" id="SFLDF00281">
    <property type="entry name" value="FeMo_cofactor_biosynthesis_pro"/>
    <property type="match status" value="1"/>
</dbReference>
<dbReference type="Gene3D" id="3.30.420.130">
    <property type="entry name" value="Dinitrogenase iron-molybdenum cofactor biosynthesis domain"/>
    <property type="match status" value="1"/>
</dbReference>
<dbReference type="InterPro" id="IPR005980">
    <property type="entry name" value="Nase_CF_NifB"/>
</dbReference>
<dbReference type="EMBL" id="LYRP01000050">
    <property type="protein sequence ID" value="OAT74947.1"/>
    <property type="molecule type" value="Genomic_DNA"/>
</dbReference>
<evidence type="ECO:0000256" key="12">
    <source>
        <dbReference type="ARBA" id="ARBA00023239"/>
    </source>
</evidence>
<comment type="pathway">
    <text evidence="3">Cofactor biosynthesis; Fe-Mo cofactor biosynthesis.</text>
</comment>
<evidence type="ECO:0000256" key="9">
    <source>
        <dbReference type="ARBA" id="ARBA00023004"/>
    </source>
</evidence>
<comment type="cofactor">
    <cofactor evidence="1">
        <name>[4Fe-4S] cluster</name>
        <dbReference type="ChEBI" id="CHEBI:49883"/>
    </cofactor>
</comment>
<evidence type="ECO:0000256" key="8">
    <source>
        <dbReference type="ARBA" id="ARBA00022723"/>
    </source>
</evidence>
<reference evidence="17" key="1">
    <citation type="submission" date="2016-05" db="EMBL/GenBank/DDBJ databases">
        <authorList>
            <person name="Behera P."/>
            <person name="Vaishampayan P."/>
            <person name="Singh N."/>
            <person name="Raina V."/>
            <person name="Suar M."/>
            <person name="Pattnaik A."/>
            <person name="Rastogi G."/>
        </authorList>
    </citation>
    <scope>NUCLEOTIDE SEQUENCE [LARGE SCALE GENOMIC DNA]</scope>
    <source>
        <strain evidence="17">MP23</strain>
    </source>
</reference>
<dbReference type="InterPro" id="IPR058240">
    <property type="entry name" value="rSAM_sf"/>
</dbReference>
<evidence type="ECO:0000256" key="3">
    <source>
        <dbReference type="ARBA" id="ARBA00005155"/>
    </source>
</evidence>
<evidence type="ECO:0000256" key="13">
    <source>
        <dbReference type="ARBA" id="ARBA00030926"/>
    </source>
</evidence>
<dbReference type="SUPFAM" id="SSF53146">
    <property type="entry name" value="Nitrogenase accessory factor-like"/>
    <property type="match status" value="1"/>
</dbReference>
<dbReference type="PROSITE" id="PS51918">
    <property type="entry name" value="RADICAL_SAM"/>
    <property type="match status" value="1"/>
</dbReference>
<dbReference type="InterPro" id="IPR007197">
    <property type="entry name" value="rSAM"/>
</dbReference>
<dbReference type="Pfam" id="PF02579">
    <property type="entry name" value="Nitro_FeMo-Co"/>
    <property type="match status" value="1"/>
</dbReference>
<dbReference type="InterPro" id="IPR013785">
    <property type="entry name" value="Aldolase_TIM"/>
</dbReference>
<dbReference type="Pfam" id="PF04055">
    <property type="entry name" value="Radical_SAM"/>
    <property type="match status" value="1"/>
</dbReference>
<comment type="similarity">
    <text evidence="4">Belongs to the radical SAM superfamily. NifB family.</text>
</comment>
<dbReference type="InterPro" id="IPR000385">
    <property type="entry name" value="MoaA_NifB_PqqE_Fe-S-bd_CS"/>
</dbReference>
<comment type="function">
    <text evidence="2">Involved in the biosynthesis of the iron-molybdenum cofactor (FeMo-co or M-cluster) found in the dinitrogenase enzyme of the nitrogenase complex in nitrogen-fixing microorganisms. NifB catalyzes the crucial step of radical SAM-dependent carbide insertion that occurs concomitant with the insertion of a 9th sulfur and the rearrangement/coupling of two [4Fe-4S] clusters into a [8Fe-9S-C] cluster, the precursor to the M-cluster.</text>
</comment>
<dbReference type="GO" id="GO:0046872">
    <property type="term" value="F:metal ion binding"/>
    <property type="evidence" value="ECO:0007669"/>
    <property type="project" value="UniProtKB-KW"/>
</dbReference>
<evidence type="ECO:0000256" key="7">
    <source>
        <dbReference type="ARBA" id="ARBA00022691"/>
    </source>
</evidence>
<evidence type="ECO:0000259" key="15">
    <source>
        <dbReference type="PROSITE" id="PS51918"/>
    </source>
</evidence>
<keyword evidence="6" id="KW-0004">4Fe-4S</keyword>
<keyword evidence="12" id="KW-0456">Lyase</keyword>
<dbReference type="PANTHER" id="PTHR43787">
    <property type="entry name" value="FEMO COFACTOR BIOSYNTHESIS PROTEIN NIFB-RELATED"/>
    <property type="match status" value="1"/>
</dbReference>
<dbReference type="UniPathway" id="UPA00782"/>
<evidence type="ECO:0000256" key="2">
    <source>
        <dbReference type="ARBA" id="ARBA00003522"/>
    </source>
</evidence>